<comment type="similarity">
    <text evidence="2">Belongs to the nucleobase:cation symporter-2 (NCS2) (TC 2.A.40) family.</text>
</comment>
<organism evidence="9 10">
    <name type="scientific">Ramlibacter cellulosilyticus</name>
    <dbReference type="NCBI Taxonomy" id="2764187"/>
    <lineage>
        <taxon>Bacteria</taxon>
        <taxon>Pseudomonadati</taxon>
        <taxon>Pseudomonadota</taxon>
        <taxon>Betaproteobacteria</taxon>
        <taxon>Burkholderiales</taxon>
        <taxon>Comamonadaceae</taxon>
        <taxon>Ramlibacter</taxon>
    </lineage>
</organism>
<evidence type="ECO:0000256" key="2">
    <source>
        <dbReference type="ARBA" id="ARBA00008821"/>
    </source>
</evidence>
<evidence type="ECO:0000313" key="10">
    <source>
        <dbReference type="Proteomes" id="UP000608513"/>
    </source>
</evidence>
<comment type="subcellular location">
    <subcellularLocation>
        <location evidence="1">Cell membrane</location>
        <topology evidence="1">Multi-pass membrane protein</topology>
    </subcellularLocation>
</comment>
<sequence>MDTNVHPVDERLPTGKLAALGLQHVLVMYAGAVAVPLIVGRALKLSPEQVAMLISADLFCCGLVTLIQSLGLTQWFGIRLPVMMGVTFASVAPMVAMANVTSGTEGAQLIFGAIIGAGVISVLIAPMVSRLLRFFPPVVTGTIIAVIGISLMRIGINWIFGNPFGPTAPSVVSPEHAQWLAQATAAAGAPGSPLPAAPKGLALVPSIPNPKYADLHGVAIAGLVLLTILAVAKFARGFLANISVLLGIVAGGVVAAAFGLMTFEKVGKAAWVDVVLPFQFGMPHFDPMLILTMTIVMIVVMIESTGMFLALGEMTGKPVDQPALARGLRTDGLGTLLGGIFNTFPYTSFSQNVGLVAVTGVRSRFVCAAGGVILLVLGLLPKMAALVESLPTVVLGGAGLVMFGMVAATGIRILAGVDFKGNRHNALIVAIAIGMGMIPLIAPQFKQWMPHAIHPLIESGILLSSVTAVVLNLFFNGAREDQAAAIYAAQQAEAH</sequence>
<accession>A0A923S9T8</accession>
<dbReference type="Pfam" id="PF00860">
    <property type="entry name" value="Xan_ur_permease"/>
    <property type="match status" value="2"/>
</dbReference>
<dbReference type="RefSeq" id="WP_187074326.1">
    <property type="nucleotide sequence ID" value="NZ_JACORT010000001.1"/>
</dbReference>
<evidence type="ECO:0000256" key="1">
    <source>
        <dbReference type="ARBA" id="ARBA00004651"/>
    </source>
</evidence>
<reference evidence="9" key="1">
    <citation type="submission" date="2020-08" db="EMBL/GenBank/DDBJ databases">
        <title>Ramlibacter sp. USB13 16S ribosomal RNA gene genome sequencing and assembly.</title>
        <authorList>
            <person name="Kang M."/>
        </authorList>
    </citation>
    <scope>NUCLEOTIDE SEQUENCE</scope>
    <source>
        <strain evidence="9">USB13</strain>
    </source>
</reference>
<keyword evidence="3" id="KW-0813">Transport</keyword>
<dbReference type="Proteomes" id="UP000608513">
    <property type="component" value="Unassembled WGS sequence"/>
</dbReference>
<dbReference type="NCBIfam" id="TIGR00801">
    <property type="entry name" value="ncs2"/>
    <property type="match status" value="1"/>
</dbReference>
<dbReference type="PANTHER" id="PTHR42810:SF4">
    <property type="entry name" value="URIC ACID TRANSPORTER UACT"/>
    <property type="match status" value="1"/>
</dbReference>
<dbReference type="EMBL" id="JACORT010000001">
    <property type="protein sequence ID" value="MBC5781573.1"/>
    <property type="molecule type" value="Genomic_DNA"/>
</dbReference>
<keyword evidence="6 8" id="KW-1133">Transmembrane helix</keyword>
<name>A0A923S9T8_9BURK</name>
<feature type="transmembrane region" description="Helical" evidence="8">
    <location>
        <begin position="51"/>
        <end position="70"/>
    </location>
</feature>
<dbReference type="NCBIfam" id="NF037981">
    <property type="entry name" value="NCS2_1"/>
    <property type="match status" value="1"/>
</dbReference>
<dbReference type="InterPro" id="IPR006042">
    <property type="entry name" value="Xan_ur_permease"/>
</dbReference>
<comment type="caution">
    <text evidence="9">The sequence shown here is derived from an EMBL/GenBank/DDBJ whole genome shotgun (WGS) entry which is preliminary data.</text>
</comment>
<keyword evidence="5 8" id="KW-0812">Transmembrane</keyword>
<dbReference type="AlphaFoldDB" id="A0A923S9T8"/>
<feature type="transmembrane region" description="Helical" evidence="8">
    <location>
        <begin position="20"/>
        <end position="39"/>
    </location>
</feature>
<gene>
    <name evidence="9" type="ORF">H8N03_01375</name>
</gene>
<keyword evidence="10" id="KW-1185">Reference proteome</keyword>
<evidence type="ECO:0000256" key="6">
    <source>
        <dbReference type="ARBA" id="ARBA00022989"/>
    </source>
</evidence>
<feature type="transmembrane region" description="Helical" evidence="8">
    <location>
        <begin position="457"/>
        <end position="475"/>
    </location>
</feature>
<feature type="transmembrane region" description="Helical" evidence="8">
    <location>
        <begin position="392"/>
        <end position="414"/>
    </location>
</feature>
<evidence type="ECO:0000256" key="5">
    <source>
        <dbReference type="ARBA" id="ARBA00022692"/>
    </source>
</evidence>
<feature type="transmembrane region" description="Helical" evidence="8">
    <location>
        <begin position="238"/>
        <end position="260"/>
    </location>
</feature>
<keyword evidence="4" id="KW-1003">Cell membrane</keyword>
<feature type="transmembrane region" description="Helical" evidence="8">
    <location>
        <begin position="109"/>
        <end position="128"/>
    </location>
</feature>
<dbReference type="GO" id="GO:0042907">
    <property type="term" value="F:xanthine transmembrane transporter activity"/>
    <property type="evidence" value="ECO:0007669"/>
    <property type="project" value="TreeGrafter"/>
</dbReference>
<feature type="transmembrane region" description="Helical" evidence="8">
    <location>
        <begin position="76"/>
        <end position="97"/>
    </location>
</feature>
<protein>
    <submittedName>
        <fullName evidence="9">Purine permease</fullName>
    </submittedName>
</protein>
<proteinExistence type="inferred from homology"/>
<feature type="transmembrane region" description="Helical" evidence="8">
    <location>
        <begin position="426"/>
        <end position="445"/>
    </location>
</feature>
<feature type="transmembrane region" description="Helical" evidence="8">
    <location>
        <begin position="361"/>
        <end position="380"/>
    </location>
</feature>
<evidence type="ECO:0000256" key="3">
    <source>
        <dbReference type="ARBA" id="ARBA00022448"/>
    </source>
</evidence>
<evidence type="ECO:0000256" key="4">
    <source>
        <dbReference type="ARBA" id="ARBA00022475"/>
    </source>
</evidence>
<evidence type="ECO:0000313" key="9">
    <source>
        <dbReference type="EMBL" id="MBC5781573.1"/>
    </source>
</evidence>
<dbReference type="GO" id="GO:0005886">
    <property type="term" value="C:plasma membrane"/>
    <property type="evidence" value="ECO:0007669"/>
    <property type="project" value="UniProtKB-SubCell"/>
</dbReference>
<feature type="transmembrane region" description="Helical" evidence="8">
    <location>
        <begin position="215"/>
        <end position="232"/>
    </location>
</feature>
<dbReference type="PANTHER" id="PTHR42810">
    <property type="entry name" value="PURINE PERMEASE C1399.01C-RELATED"/>
    <property type="match status" value="1"/>
</dbReference>
<feature type="transmembrane region" description="Helical" evidence="8">
    <location>
        <begin position="288"/>
        <end position="312"/>
    </location>
</feature>
<keyword evidence="7 8" id="KW-0472">Membrane</keyword>
<evidence type="ECO:0000256" key="8">
    <source>
        <dbReference type="SAM" id="Phobius"/>
    </source>
</evidence>
<feature type="transmembrane region" description="Helical" evidence="8">
    <location>
        <begin position="134"/>
        <end position="152"/>
    </location>
</feature>
<evidence type="ECO:0000256" key="7">
    <source>
        <dbReference type="ARBA" id="ARBA00023136"/>
    </source>
</evidence>
<dbReference type="InterPro" id="IPR006043">
    <property type="entry name" value="NCS2"/>
</dbReference>